<keyword evidence="2" id="KW-1185">Reference proteome</keyword>
<dbReference type="Proteomes" id="UP000821865">
    <property type="component" value="Chromosome 1"/>
</dbReference>
<name>A0ACB8DVS2_DERSI</name>
<sequence length="206" mass="23161">MTHVLVKWITEESWDVYPIRAIVDAQLGFRLMTEENYIDQVRGNIVAIKWIADSPPAEAELLDFGVLKSMEKKRTQLVKAALQRRGDQPLGLEMTKRKTPLPCSNEQKKLVRKLENLTEAPKVTQVVQAEQMDIGGGVLVEKTVLNRLHAHCNGLPTKFARNLLRHVFGDEELRGKSLYGKGSNSNKDGPLKKVLDPLRLNAVIGM</sequence>
<protein>
    <submittedName>
        <fullName evidence="1">Uncharacterized protein</fullName>
    </submittedName>
</protein>
<accession>A0ACB8DVS2</accession>
<evidence type="ECO:0000313" key="1">
    <source>
        <dbReference type="EMBL" id="KAH7978505.1"/>
    </source>
</evidence>
<comment type="caution">
    <text evidence="1">The sequence shown here is derived from an EMBL/GenBank/DDBJ whole genome shotgun (WGS) entry which is preliminary data.</text>
</comment>
<dbReference type="EMBL" id="CM023470">
    <property type="protein sequence ID" value="KAH7978505.1"/>
    <property type="molecule type" value="Genomic_DNA"/>
</dbReference>
<organism evidence="1 2">
    <name type="scientific">Dermacentor silvarum</name>
    <name type="common">Tick</name>
    <dbReference type="NCBI Taxonomy" id="543639"/>
    <lineage>
        <taxon>Eukaryota</taxon>
        <taxon>Metazoa</taxon>
        <taxon>Ecdysozoa</taxon>
        <taxon>Arthropoda</taxon>
        <taxon>Chelicerata</taxon>
        <taxon>Arachnida</taxon>
        <taxon>Acari</taxon>
        <taxon>Parasitiformes</taxon>
        <taxon>Ixodida</taxon>
        <taxon>Ixodoidea</taxon>
        <taxon>Ixodidae</taxon>
        <taxon>Rhipicephalinae</taxon>
        <taxon>Dermacentor</taxon>
    </lineage>
</organism>
<proteinExistence type="predicted"/>
<gene>
    <name evidence="1" type="ORF">HPB49_005773</name>
</gene>
<evidence type="ECO:0000313" key="2">
    <source>
        <dbReference type="Proteomes" id="UP000821865"/>
    </source>
</evidence>
<reference evidence="1" key="1">
    <citation type="submission" date="2020-05" db="EMBL/GenBank/DDBJ databases">
        <title>Large-scale comparative analyses of tick genomes elucidate their genetic diversity and vector capacities.</title>
        <authorList>
            <person name="Jia N."/>
            <person name="Wang J."/>
            <person name="Shi W."/>
            <person name="Du L."/>
            <person name="Sun Y."/>
            <person name="Zhan W."/>
            <person name="Jiang J."/>
            <person name="Wang Q."/>
            <person name="Zhang B."/>
            <person name="Ji P."/>
            <person name="Sakyi L.B."/>
            <person name="Cui X."/>
            <person name="Yuan T."/>
            <person name="Jiang B."/>
            <person name="Yang W."/>
            <person name="Lam T.T.-Y."/>
            <person name="Chang Q."/>
            <person name="Ding S."/>
            <person name="Wang X."/>
            <person name="Zhu J."/>
            <person name="Ruan X."/>
            <person name="Zhao L."/>
            <person name="Wei J."/>
            <person name="Que T."/>
            <person name="Du C."/>
            <person name="Cheng J."/>
            <person name="Dai P."/>
            <person name="Han X."/>
            <person name="Huang E."/>
            <person name="Gao Y."/>
            <person name="Liu J."/>
            <person name="Shao H."/>
            <person name="Ye R."/>
            <person name="Li L."/>
            <person name="Wei W."/>
            <person name="Wang X."/>
            <person name="Wang C."/>
            <person name="Yang T."/>
            <person name="Huo Q."/>
            <person name="Li W."/>
            <person name="Guo W."/>
            <person name="Chen H."/>
            <person name="Zhou L."/>
            <person name="Ni X."/>
            <person name="Tian J."/>
            <person name="Zhou Y."/>
            <person name="Sheng Y."/>
            <person name="Liu T."/>
            <person name="Pan Y."/>
            <person name="Xia L."/>
            <person name="Li J."/>
            <person name="Zhao F."/>
            <person name="Cao W."/>
        </authorList>
    </citation>
    <scope>NUCLEOTIDE SEQUENCE</scope>
    <source>
        <strain evidence="1">Dsil-2018</strain>
    </source>
</reference>